<sequence>MYKDSAKKQRRRYLSHFEFRSQLVNEMIGNFCSRKRIGYSPGAVVGRKNINLPSKMQFVCQTSETICPSSKRNIVDARTAVRRRKKREAT</sequence>
<protein>
    <submittedName>
        <fullName evidence="1">Uncharacterized protein</fullName>
    </submittedName>
</protein>
<dbReference type="Proteomes" id="UP001152888">
    <property type="component" value="Unassembled WGS sequence"/>
</dbReference>
<evidence type="ECO:0000313" key="1">
    <source>
        <dbReference type="EMBL" id="CAH1973530.1"/>
    </source>
</evidence>
<keyword evidence="2" id="KW-1185">Reference proteome</keyword>
<comment type="caution">
    <text evidence="1">The sequence shown here is derived from an EMBL/GenBank/DDBJ whole genome shotgun (WGS) entry which is preliminary data.</text>
</comment>
<reference evidence="1" key="1">
    <citation type="submission" date="2022-03" db="EMBL/GenBank/DDBJ databases">
        <authorList>
            <person name="Sayadi A."/>
        </authorList>
    </citation>
    <scope>NUCLEOTIDE SEQUENCE</scope>
</reference>
<dbReference type="AlphaFoldDB" id="A0A9P0KKX8"/>
<accession>A0A9P0KKX8</accession>
<proteinExistence type="predicted"/>
<name>A0A9P0KKX8_ACAOB</name>
<organism evidence="1 2">
    <name type="scientific">Acanthoscelides obtectus</name>
    <name type="common">Bean weevil</name>
    <name type="synonym">Bruchus obtectus</name>
    <dbReference type="NCBI Taxonomy" id="200917"/>
    <lineage>
        <taxon>Eukaryota</taxon>
        <taxon>Metazoa</taxon>
        <taxon>Ecdysozoa</taxon>
        <taxon>Arthropoda</taxon>
        <taxon>Hexapoda</taxon>
        <taxon>Insecta</taxon>
        <taxon>Pterygota</taxon>
        <taxon>Neoptera</taxon>
        <taxon>Endopterygota</taxon>
        <taxon>Coleoptera</taxon>
        <taxon>Polyphaga</taxon>
        <taxon>Cucujiformia</taxon>
        <taxon>Chrysomeloidea</taxon>
        <taxon>Chrysomelidae</taxon>
        <taxon>Bruchinae</taxon>
        <taxon>Bruchini</taxon>
        <taxon>Acanthoscelides</taxon>
    </lineage>
</organism>
<gene>
    <name evidence="1" type="ORF">ACAOBT_LOCUS10600</name>
</gene>
<dbReference type="EMBL" id="CAKOFQ010006810">
    <property type="protein sequence ID" value="CAH1973530.1"/>
    <property type="molecule type" value="Genomic_DNA"/>
</dbReference>
<evidence type="ECO:0000313" key="2">
    <source>
        <dbReference type="Proteomes" id="UP001152888"/>
    </source>
</evidence>